<accession>A0ABS7R1C1</accession>
<reference evidence="2 3" key="1">
    <citation type="submission" date="2021-08" db="EMBL/GenBank/DDBJ databases">
        <title>Streptomyces sp. PTM05 isolated from lichen.</title>
        <authorList>
            <person name="Somphong A."/>
            <person name="Phongsopitanun W."/>
            <person name="Tanasupawat S."/>
        </authorList>
    </citation>
    <scope>NUCLEOTIDE SEQUENCE [LARGE SCALE GENOMIC DNA]</scope>
    <source>
        <strain evidence="2 3">Ptm05</strain>
    </source>
</reference>
<keyword evidence="3" id="KW-1185">Reference proteome</keyword>
<dbReference type="PROSITE" id="PS51257">
    <property type="entry name" value="PROKAR_LIPOPROTEIN"/>
    <property type="match status" value="1"/>
</dbReference>
<organism evidence="2 3">
    <name type="scientific">Streptantibioticus parmotrematis</name>
    <dbReference type="NCBI Taxonomy" id="2873249"/>
    <lineage>
        <taxon>Bacteria</taxon>
        <taxon>Bacillati</taxon>
        <taxon>Actinomycetota</taxon>
        <taxon>Actinomycetes</taxon>
        <taxon>Kitasatosporales</taxon>
        <taxon>Streptomycetaceae</taxon>
        <taxon>Streptantibioticus</taxon>
    </lineage>
</organism>
<comment type="caution">
    <text evidence="2">The sequence shown here is derived from an EMBL/GenBank/DDBJ whole genome shotgun (WGS) entry which is preliminary data.</text>
</comment>
<name>A0ABS7R1C1_9ACTN</name>
<dbReference type="Proteomes" id="UP001198565">
    <property type="component" value="Unassembled WGS sequence"/>
</dbReference>
<evidence type="ECO:0000313" key="2">
    <source>
        <dbReference type="EMBL" id="MBY8889268.1"/>
    </source>
</evidence>
<feature type="region of interest" description="Disordered" evidence="1">
    <location>
        <begin position="53"/>
        <end position="76"/>
    </location>
</feature>
<gene>
    <name evidence="2" type="ORF">K7472_31155</name>
</gene>
<evidence type="ECO:0000256" key="1">
    <source>
        <dbReference type="SAM" id="MobiDB-lite"/>
    </source>
</evidence>
<dbReference type="RefSeq" id="WP_222982441.1">
    <property type="nucleotide sequence ID" value="NZ_JAINVZ010000039.1"/>
</dbReference>
<evidence type="ECO:0000313" key="3">
    <source>
        <dbReference type="Proteomes" id="UP001198565"/>
    </source>
</evidence>
<protein>
    <submittedName>
        <fullName evidence="2">Uncharacterized protein</fullName>
    </submittedName>
</protein>
<proteinExistence type="predicted"/>
<sequence length="169" mass="18119">MRRGLLAMGTCAAVVACALGGTLLGLFGFVVAVDLVAVVVLLSVRLTVAPVPSARPVPQATPGPAPPPREDPDLPFRDHRDIELALGWADSSARIYDHAARPLVRDIADRVLAARRGIDTRHDPDAVRALVGEELWPLLDPSRPVADDDRLPAPGLTALDRLARRLEEL</sequence>
<dbReference type="EMBL" id="JAINVZ010000039">
    <property type="protein sequence ID" value="MBY8889268.1"/>
    <property type="molecule type" value="Genomic_DNA"/>
</dbReference>
<feature type="compositionally biased region" description="Pro residues" evidence="1">
    <location>
        <begin position="53"/>
        <end position="67"/>
    </location>
</feature>